<evidence type="ECO:0000313" key="4">
    <source>
        <dbReference type="EMBL" id="RNM12668.1"/>
    </source>
</evidence>
<dbReference type="Proteomes" id="UP000279994">
    <property type="component" value="Unassembled WGS sequence"/>
</dbReference>
<gene>
    <name evidence="4" type="ORF">EFL26_18865</name>
</gene>
<sequence length="413" mass="44247">MQGSAVRRTRVLVLPALVTALVTALALAVAGCGASHRATDKPVAATDSPTRTDAPTGLEDVAMPRPGKVKTPLFTQDLLVFSQDPLPKDVVTAIKGVKGVQAAEQFSMASFYVEEQQVTYAAINPDTFRRYLPAAAAQDTEVWDRVADGELGVTPTIRDAVAVHDDTVQMGNGKDAPLMHIGALTPLNDQLHTPFINAVVNEKWGPKLHMPTGNALLISTGNADPVALRPTIAGLAGDKATVLVLGPGRNLDPHAALTAVLTGGSVAQAVGSFTYTVNPDGSVNPDPRWIRDYIRTEQVPILGAVRCNKAMLPQLRAALQDVVKLGLASKIHPNEYGGCYVPRYIGHDPSQGLSFHTWGTAIDLNVAENQRGTAGTMDRNVVAIFRKWGFNWGGTWRYTDPMHFEMAQLVAVR</sequence>
<evidence type="ECO:0000256" key="1">
    <source>
        <dbReference type="SAM" id="MobiDB-lite"/>
    </source>
</evidence>
<accession>A0A3N0GKL4</accession>
<comment type="caution">
    <text evidence="4">The sequence shown here is derived from an EMBL/GenBank/DDBJ whole genome shotgun (WGS) entry which is preliminary data.</text>
</comment>
<proteinExistence type="predicted"/>
<keyword evidence="2" id="KW-0732">Signal</keyword>
<protein>
    <submittedName>
        <fullName evidence="4">M15 family peptidase</fullName>
    </submittedName>
</protein>
<dbReference type="SUPFAM" id="SSF55166">
    <property type="entry name" value="Hedgehog/DD-peptidase"/>
    <property type="match status" value="1"/>
</dbReference>
<reference evidence="4 5" key="1">
    <citation type="submission" date="2018-11" db="EMBL/GenBank/DDBJ databases">
        <authorList>
            <person name="Li F."/>
        </authorList>
    </citation>
    <scope>NUCLEOTIDE SEQUENCE [LARGE SCALE GENOMIC DNA]</scope>
    <source>
        <strain evidence="4 5">Gsoil 818</strain>
    </source>
</reference>
<feature type="domain" description="Peptidase M15C" evidence="3">
    <location>
        <begin position="350"/>
        <end position="406"/>
    </location>
</feature>
<dbReference type="RefSeq" id="WP_123224431.1">
    <property type="nucleotide sequence ID" value="NZ_RJSF01000044.1"/>
</dbReference>
<dbReference type="AlphaFoldDB" id="A0A3N0GKL4"/>
<evidence type="ECO:0000256" key="2">
    <source>
        <dbReference type="SAM" id="SignalP"/>
    </source>
</evidence>
<dbReference type="EMBL" id="RJSF01000044">
    <property type="protein sequence ID" value="RNM12668.1"/>
    <property type="molecule type" value="Genomic_DNA"/>
</dbReference>
<feature type="region of interest" description="Disordered" evidence="1">
    <location>
        <begin position="38"/>
        <end position="65"/>
    </location>
</feature>
<dbReference type="InterPro" id="IPR039561">
    <property type="entry name" value="Peptidase_M15C"/>
</dbReference>
<dbReference type="PROSITE" id="PS51257">
    <property type="entry name" value="PROKAR_LIPOPROTEIN"/>
    <property type="match status" value="1"/>
</dbReference>
<feature type="chain" id="PRO_5039169251" evidence="2">
    <location>
        <begin position="29"/>
        <end position="413"/>
    </location>
</feature>
<dbReference type="Gene3D" id="3.30.1380.10">
    <property type="match status" value="1"/>
</dbReference>
<organism evidence="4 5">
    <name type="scientific">Nocardioides pocheonensis</name>
    <dbReference type="NCBI Taxonomy" id="661485"/>
    <lineage>
        <taxon>Bacteria</taxon>
        <taxon>Bacillati</taxon>
        <taxon>Actinomycetota</taxon>
        <taxon>Actinomycetes</taxon>
        <taxon>Propionibacteriales</taxon>
        <taxon>Nocardioidaceae</taxon>
        <taxon>Nocardioides</taxon>
    </lineage>
</organism>
<dbReference type="GO" id="GO:0008233">
    <property type="term" value="F:peptidase activity"/>
    <property type="evidence" value="ECO:0007669"/>
    <property type="project" value="InterPro"/>
</dbReference>
<dbReference type="Pfam" id="PF13539">
    <property type="entry name" value="Peptidase_M15_4"/>
    <property type="match status" value="1"/>
</dbReference>
<evidence type="ECO:0000313" key="5">
    <source>
        <dbReference type="Proteomes" id="UP000279994"/>
    </source>
</evidence>
<name>A0A3N0GKL4_9ACTN</name>
<evidence type="ECO:0000259" key="3">
    <source>
        <dbReference type="Pfam" id="PF13539"/>
    </source>
</evidence>
<feature type="signal peptide" evidence="2">
    <location>
        <begin position="1"/>
        <end position="28"/>
    </location>
</feature>
<dbReference type="OrthoDB" id="9799970at2"/>
<keyword evidence="5" id="KW-1185">Reference proteome</keyword>
<dbReference type="InterPro" id="IPR009045">
    <property type="entry name" value="Zn_M74/Hedgehog-like"/>
</dbReference>